<protein>
    <recommendedName>
        <fullName evidence="3">Glycosyltransferase family 1 protein</fullName>
    </recommendedName>
</protein>
<dbReference type="Proteomes" id="UP000190541">
    <property type="component" value="Unassembled WGS sequence"/>
</dbReference>
<sequence length="378" mass="44090">MIQLKQTIIHKQFILMKILFFTSAVEDYLGDGILIGLRALFGDDCIDYPKCEILYQNCPDNVLSQVRGKGFTLYTGLLDDIPIDRFNIEYKLQNGYYDLIIFGDIQRQFGLFVHFRPWLTKRNTIIMDGLDTSQPYPARGRWWRRPYYWFLPKAHKPFLYFKREWTDDTYFNAAARLLPAPVRRRLPSAKNLRSISFSVPEEKIVGQLPEKKKDFPKHIVDNELADKISGSTTTYAFQSEIEYYQDLQDARFGITTMRAGWDCLRHYEVAANGAVICFKDLDRKPHTCAPHGLKAGVNCIVYHDYDDLMGQINRLDKEKYASLQRKCWEWAHQNSSENKAKELLSVFTAENPQLAREISRYSIENQTRNSVASITDFL</sequence>
<dbReference type="AlphaFoldDB" id="A0A1T5A7B4"/>
<accession>A0A1T5A7B4</accession>
<evidence type="ECO:0000313" key="1">
    <source>
        <dbReference type="EMBL" id="SKB30749.1"/>
    </source>
</evidence>
<dbReference type="EMBL" id="FUYS01000001">
    <property type="protein sequence ID" value="SKB30749.1"/>
    <property type="molecule type" value="Genomic_DNA"/>
</dbReference>
<reference evidence="1 2" key="1">
    <citation type="submission" date="2017-02" db="EMBL/GenBank/DDBJ databases">
        <authorList>
            <person name="Peterson S.W."/>
        </authorList>
    </citation>
    <scope>NUCLEOTIDE SEQUENCE [LARGE SCALE GENOMIC DNA]</scope>
    <source>
        <strain evidence="1 2">DSM 22899</strain>
    </source>
</reference>
<keyword evidence="2" id="KW-1185">Reference proteome</keyword>
<proteinExistence type="predicted"/>
<evidence type="ECO:0008006" key="3">
    <source>
        <dbReference type="Google" id="ProtNLM"/>
    </source>
</evidence>
<evidence type="ECO:0000313" key="2">
    <source>
        <dbReference type="Proteomes" id="UP000190541"/>
    </source>
</evidence>
<gene>
    <name evidence="1" type="ORF">SAMN05660226_00657</name>
</gene>
<organism evidence="1 2">
    <name type="scientific">Parapedobacter luteus</name>
    <dbReference type="NCBI Taxonomy" id="623280"/>
    <lineage>
        <taxon>Bacteria</taxon>
        <taxon>Pseudomonadati</taxon>
        <taxon>Bacteroidota</taxon>
        <taxon>Sphingobacteriia</taxon>
        <taxon>Sphingobacteriales</taxon>
        <taxon>Sphingobacteriaceae</taxon>
        <taxon>Parapedobacter</taxon>
    </lineage>
</organism>
<name>A0A1T5A7B4_9SPHI</name>
<dbReference type="STRING" id="623280.SAMN05660226_00657"/>